<accession>A0A1Y2BE56</accession>
<dbReference type="Proteomes" id="UP000193986">
    <property type="component" value="Unassembled WGS sequence"/>
</dbReference>
<dbReference type="Pfam" id="PF00459">
    <property type="entry name" value="Inositol_P"/>
    <property type="match status" value="1"/>
</dbReference>
<dbReference type="InterPro" id="IPR020550">
    <property type="entry name" value="Inositol_monophosphatase_CS"/>
</dbReference>
<evidence type="ECO:0000256" key="6">
    <source>
        <dbReference type="ARBA" id="ARBA00022842"/>
    </source>
</evidence>
<dbReference type="InterPro" id="IPR006239">
    <property type="entry name" value="DPNP"/>
</dbReference>
<dbReference type="FunCoup" id="A0A1Y2BE56">
    <property type="interactions" value="55"/>
</dbReference>
<dbReference type="EC" id="3.1.3.7" evidence="3"/>
<evidence type="ECO:0000256" key="10">
    <source>
        <dbReference type="PIRSR" id="PIRSR600760-2"/>
    </source>
</evidence>
<feature type="binding site" evidence="10">
    <location>
        <position position="171"/>
    </location>
    <ligand>
        <name>Mg(2+)</name>
        <dbReference type="ChEBI" id="CHEBI:18420"/>
        <label>1</label>
        <note>catalytic</note>
    </ligand>
</feature>
<dbReference type="NCBIfam" id="TIGR01330">
    <property type="entry name" value="bisphos_HAL2"/>
    <property type="match status" value="1"/>
</dbReference>
<reference evidence="11 12" key="1">
    <citation type="submission" date="2016-07" db="EMBL/GenBank/DDBJ databases">
        <title>Pervasive Adenine N6-methylation of Active Genes in Fungi.</title>
        <authorList>
            <consortium name="DOE Joint Genome Institute"/>
            <person name="Mondo S.J."/>
            <person name="Dannebaum R.O."/>
            <person name="Kuo R.C."/>
            <person name="Labutti K."/>
            <person name="Haridas S."/>
            <person name="Kuo A."/>
            <person name="Salamov A."/>
            <person name="Ahrendt S.R."/>
            <person name="Lipzen A."/>
            <person name="Sullivan W."/>
            <person name="Andreopoulos W.B."/>
            <person name="Clum A."/>
            <person name="Lindquist E."/>
            <person name="Daum C."/>
            <person name="Ramamoorthy G.K."/>
            <person name="Gryganskyi A."/>
            <person name="Culley D."/>
            <person name="Magnuson J.K."/>
            <person name="James T.Y."/>
            <person name="O'Malley M.A."/>
            <person name="Stajich J.E."/>
            <person name="Spatafora J.W."/>
            <person name="Visel A."/>
            <person name="Grigoriev I.V."/>
        </authorList>
    </citation>
    <scope>NUCLEOTIDE SEQUENCE [LARGE SCALE GENOMIC DNA]</scope>
    <source>
        <strain evidence="11 12">68-887.2</strain>
    </source>
</reference>
<comment type="catalytic activity">
    <reaction evidence="9">
        <text>3'-phosphoadenylyl sulfate + H2O = adenosine 5'-phosphosulfate + phosphate</text>
        <dbReference type="Rhea" id="RHEA:77639"/>
        <dbReference type="ChEBI" id="CHEBI:15377"/>
        <dbReference type="ChEBI" id="CHEBI:43474"/>
        <dbReference type="ChEBI" id="CHEBI:58243"/>
        <dbReference type="ChEBI" id="CHEBI:58339"/>
        <dbReference type="EC" id="3.1.3.7"/>
    </reaction>
    <physiologicalReaction direction="left-to-right" evidence="9">
        <dbReference type="Rhea" id="RHEA:77640"/>
    </physiologicalReaction>
</comment>
<feature type="binding site" evidence="10">
    <location>
        <position position="106"/>
    </location>
    <ligand>
        <name>Mg(2+)</name>
        <dbReference type="ChEBI" id="CHEBI:18420"/>
        <label>1</label>
        <note>catalytic</note>
    </ligand>
</feature>
<gene>
    <name evidence="11" type="ORF">BCR39DRAFT_521890</name>
</gene>
<evidence type="ECO:0000256" key="2">
    <source>
        <dbReference type="ARBA" id="ARBA00009759"/>
    </source>
</evidence>
<dbReference type="Gene3D" id="3.40.190.80">
    <property type="match status" value="1"/>
</dbReference>
<dbReference type="PANTHER" id="PTHR43200">
    <property type="entry name" value="PHOSPHATASE"/>
    <property type="match status" value="1"/>
</dbReference>
<keyword evidence="12" id="KW-1185">Reference proteome</keyword>
<keyword evidence="6 10" id="KW-0460">Magnesium</keyword>
<evidence type="ECO:0000256" key="1">
    <source>
        <dbReference type="ARBA" id="ARBA00001946"/>
    </source>
</evidence>
<dbReference type="PROSITE" id="PS00630">
    <property type="entry name" value="IMP_2"/>
    <property type="match status" value="1"/>
</dbReference>
<dbReference type="GO" id="GO:0046872">
    <property type="term" value="F:metal ion binding"/>
    <property type="evidence" value="ECO:0007669"/>
    <property type="project" value="UniProtKB-KW"/>
</dbReference>
<dbReference type="EMBL" id="MCFC01000008">
    <property type="protein sequence ID" value="ORY32830.1"/>
    <property type="molecule type" value="Genomic_DNA"/>
</dbReference>
<comment type="cofactor">
    <cofactor evidence="1 10">
        <name>Mg(2+)</name>
        <dbReference type="ChEBI" id="CHEBI:18420"/>
    </cofactor>
</comment>
<dbReference type="GO" id="GO:0008441">
    <property type="term" value="F:3'(2'),5'-bisphosphate nucleotidase activity"/>
    <property type="evidence" value="ECO:0007669"/>
    <property type="project" value="UniProtKB-EC"/>
</dbReference>
<dbReference type="InParanoid" id="A0A1Y2BE56"/>
<protein>
    <recommendedName>
        <fullName evidence="3">3'(2'),5'-bisphosphate nucleotidase</fullName>
        <ecNumber evidence="3">3.1.3.7</ecNumber>
    </recommendedName>
</protein>
<comment type="catalytic activity">
    <reaction evidence="7">
        <text>adenosine 2',5'-bisphosphate + H2O = AMP + phosphate</text>
        <dbReference type="Rhea" id="RHEA:77643"/>
        <dbReference type="ChEBI" id="CHEBI:15377"/>
        <dbReference type="ChEBI" id="CHEBI:43474"/>
        <dbReference type="ChEBI" id="CHEBI:194156"/>
        <dbReference type="ChEBI" id="CHEBI:456215"/>
        <dbReference type="EC" id="3.1.3.7"/>
    </reaction>
    <physiologicalReaction direction="left-to-right" evidence="7">
        <dbReference type="Rhea" id="RHEA:77644"/>
    </physiologicalReaction>
</comment>
<comment type="catalytic activity">
    <reaction evidence="8">
        <text>adenosine 3',5'-bisphosphate + H2O = AMP + phosphate</text>
        <dbReference type="Rhea" id="RHEA:10040"/>
        <dbReference type="ChEBI" id="CHEBI:15377"/>
        <dbReference type="ChEBI" id="CHEBI:43474"/>
        <dbReference type="ChEBI" id="CHEBI:58343"/>
        <dbReference type="ChEBI" id="CHEBI:456215"/>
        <dbReference type="EC" id="3.1.3.7"/>
    </reaction>
    <physiologicalReaction direction="left-to-right" evidence="8">
        <dbReference type="Rhea" id="RHEA:10041"/>
    </physiologicalReaction>
</comment>
<evidence type="ECO:0000256" key="5">
    <source>
        <dbReference type="ARBA" id="ARBA00022801"/>
    </source>
</evidence>
<keyword evidence="4 10" id="KW-0479">Metal-binding</keyword>
<proteinExistence type="inferred from homology"/>
<dbReference type="InterPro" id="IPR000760">
    <property type="entry name" value="Inositol_monophosphatase-like"/>
</dbReference>
<dbReference type="STRING" id="71784.A0A1Y2BE56"/>
<name>A0A1Y2BE56_9TREE</name>
<dbReference type="Gene3D" id="3.30.540.10">
    <property type="entry name" value="Fructose-1,6-Bisphosphatase, subunit A, domain 1"/>
    <property type="match status" value="1"/>
</dbReference>
<dbReference type="PANTHER" id="PTHR43200:SF6">
    <property type="entry name" value="3'(2'),5'-BISPHOSPHATE NUCLEOTIDASE"/>
    <property type="match status" value="1"/>
</dbReference>
<feature type="binding site" evidence="10">
    <location>
        <position position="325"/>
    </location>
    <ligand>
        <name>Mg(2+)</name>
        <dbReference type="ChEBI" id="CHEBI:18420"/>
        <label>1</label>
        <note>catalytic</note>
    </ligand>
</feature>
<dbReference type="SUPFAM" id="SSF56655">
    <property type="entry name" value="Carbohydrate phosphatase"/>
    <property type="match status" value="1"/>
</dbReference>
<dbReference type="PROSITE" id="PS00629">
    <property type="entry name" value="IMP_1"/>
    <property type="match status" value="1"/>
</dbReference>
<evidence type="ECO:0000313" key="12">
    <source>
        <dbReference type="Proteomes" id="UP000193986"/>
    </source>
</evidence>
<dbReference type="CDD" id="cd01517">
    <property type="entry name" value="PAP_phosphatase"/>
    <property type="match status" value="1"/>
</dbReference>
<dbReference type="InterPro" id="IPR051090">
    <property type="entry name" value="Inositol_monoP_superfamily"/>
</dbReference>
<dbReference type="GO" id="GO:0000103">
    <property type="term" value="P:sulfate assimilation"/>
    <property type="evidence" value="ECO:0007669"/>
    <property type="project" value="TreeGrafter"/>
</dbReference>
<comment type="caution">
    <text evidence="11">The sequence shown here is derived from an EMBL/GenBank/DDBJ whole genome shotgun (WGS) entry which is preliminary data.</text>
</comment>
<sequence>MLLTTLTLYIRKSSCISTISRRVSSIPRRMTSTSLPFSKYAPETELAVLAVLRACYLTKSVQDTLVPKDTLTKPDKSPVTVADLSAQALISLHLQSHFGEDKIVGEEDTTELRANDPLRAKVVSLVNEGFGREEGWGRGHIWEESEVLNAIDAGSSEGGKIKRFWTIDPVDGTSGFIRHQQYAVCLALIIDGQVELGVIGCPNLGPEPARLGEEIMPNGKGVLMVAVRGEGSWSRPLSEPTYTRLHLPPSPTDASTLTFLESVEAGHSAHTIQARIGEILQVQRPSLRMDSQAKYACLARGEGGVYLRIPTKYSGGKDYQEKIWDHASGDLLIAESGGICTDMHGRPLDFAQGRTLRANEGIIAAGRDVHARALVAVREAVEGIDGQPI</sequence>
<evidence type="ECO:0000256" key="7">
    <source>
        <dbReference type="ARBA" id="ARBA00044466"/>
    </source>
</evidence>
<organism evidence="11 12">
    <name type="scientific">Naematelia encephala</name>
    <dbReference type="NCBI Taxonomy" id="71784"/>
    <lineage>
        <taxon>Eukaryota</taxon>
        <taxon>Fungi</taxon>
        <taxon>Dikarya</taxon>
        <taxon>Basidiomycota</taxon>
        <taxon>Agaricomycotina</taxon>
        <taxon>Tremellomycetes</taxon>
        <taxon>Tremellales</taxon>
        <taxon>Naemateliaceae</taxon>
        <taxon>Naematelia</taxon>
    </lineage>
</organism>
<feature type="binding site" evidence="10">
    <location>
        <position position="168"/>
    </location>
    <ligand>
        <name>Mg(2+)</name>
        <dbReference type="ChEBI" id="CHEBI:18420"/>
        <label>1</label>
        <note>catalytic</note>
    </ligand>
</feature>
<evidence type="ECO:0000313" key="11">
    <source>
        <dbReference type="EMBL" id="ORY32830.1"/>
    </source>
</evidence>
<dbReference type="FunFam" id="3.40.190.80:FF:000003">
    <property type="entry name" value="PAP-specific phosphatase HAL2-like"/>
    <property type="match status" value="1"/>
</dbReference>
<evidence type="ECO:0000256" key="3">
    <source>
        <dbReference type="ARBA" id="ARBA00012633"/>
    </source>
</evidence>
<comment type="similarity">
    <text evidence="2">Belongs to the inositol monophosphatase superfamily.</text>
</comment>
<dbReference type="AlphaFoldDB" id="A0A1Y2BE56"/>
<dbReference type="InterPro" id="IPR020583">
    <property type="entry name" value="Inositol_monoP_metal-BS"/>
</dbReference>
<evidence type="ECO:0000256" key="9">
    <source>
        <dbReference type="ARBA" id="ARBA00044484"/>
    </source>
</evidence>
<keyword evidence="5" id="KW-0378">Hydrolase</keyword>
<dbReference type="GO" id="GO:0046854">
    <property type="term" value="P:phosphatidylinositol phosphate biosynthetic process"/>
    <property type="evidence" value="ECO:0007669"/>
    <property type="project" value="InterPro"/>
</dbReference>
<dbReference type="OrthoDB" id="411145at2759"/>
<evidence type="ECO:0000256" key="4">
    <source>
        <dbReference type="ARBA" id="ARBA00022723"/>
    </source>
</evidence>
<evidence type="ECO:0000256" key="8">
    <source>
        <dbReference type="ARBA" id="ARBA00044479"/>
    </source>
</evidence>